<sequence>MKRTIIHLDGEEYIVGLSIDDVRAAMDAILETGAPGWLRVNHGRAELRVADILVSSGMTVGLVDASDPENLERDEPES</sequence>
<reference evidence="1 2" key="1">
    <citation type="submission" date="2023-07" db="EMBL/GenBank/DDBJ databases">
        <title>Protaetiibacter sp. nov WY-16 isolated from soil.</title>
        <authorList>
            <person name="Liu B."/>
            <person name="Wan Y."/>
        </authorList>
    </citation>
    <scope>NUCLEOTIDE SEQUENCE [LARGE SCALE GENOMIC DNA]</scope>
    <source>
        <strain evidence="1 2">WY-16</strain>
    </source>
</reference>
<gene>
    <name evidence="1" type="ORF">Q5716_01055</name>
</gene>
<organism evidence="1 2">
    <name type="scientific">Antiquaquibacter soli</name>
    <dbReference type="NCBI Taxonomy" id="3064523"/>
    <lineage>
        <taxon>Bacteria</taxon>
        <taxon>Bacillati</taxon>
        <taxon>Actinomycetota</taxon>
        <taxon>Actinomycetes</taxon>
        <taxon>Micrococcales</taxon>
        <taxon>Microbacteriaceae</taxon>
        <taxon>Antiquaquibacter</taxon>
    </lineage>
</organism>
<proteinExistence type="predicted"/>
<dbReference type="Proteomes" id="UP001241072">
    <property type="component" value="Unassembled WGS sequence"/>
</dbReference>
<evidence type="ECO:0000313" key="1">
    <source>
        <dbReference type="EMBL" id="MDO7880809.1"/>
    </source>
</evidence>
<accession>A0ABT9BJS8</accession>
<dbReference type="RefSeq" id="WP_305001238.1">
    <property type="nucleotide sequence ID" value="NZ_JAUQUB010000001.1"/>
</dbReference>
<evidence type="ECO:0000313" key="2">
    <source>
        <dbReference type="Proteomes" id="UP001241072"/>
    </source>
</evidence>
<protein>
    <submittedName>
        <fullName evidence="1">Uncharacterized protein</fullName>
    </submittedName>
</protein>
<dbReference type="EMBL" id="JAUQUB010000001">
    <property type="protein sequence ID" value="MDO7880809.1"/>
    <property type="molecule type" value="Genomic_DNA"/>
</dbReference>
<comment type="caution">
    <text evidence="1">The sequence shown here is derived from an EMBL/GenBank/DDBJ whole genome shotgun (WGS) entry which is preliminary data.</text>
</comment>
<name>A0ABT9BJS8_9MICO</name>
<keyword evidence="2" id="KW-1185">Reference proteome</keyword>